<evidence type="ECO:0000313" key="2">
    <source>
        <dbReference type="Proteomes" id="UP000663181"/>
    </source>
</evidence>
<dbReference type="EMBL" id="CP064030">
    <property type="protein sequence ID" value="QRN53575.1"/>
    <property type="molecule type" value="Genomic_DNA"/>
</dbReference>
<name>A0ABX7GT01_9GAMM</name>
<accession>A0ABX7GT01</accession>
<proteinExistence type="predicted"/>
<reference evidence="1 2" key="1">
    <citation type="submission" date="2020-10" db="EMBL/GenBank/DDBJ databases">
        <title>Phylogeny of dyella-like bacteria.</title>
        <authorList>
            <person name="Fu J."/>
        </authorList>
    </citation>
    <scope>NUCLEOTIDE SEQUENCE [LARGE SCALE GENOMIC DNA]</scope>
    <source>
        <strain evidence="1 2">DHOB09</strain>
    </source>
</reference>
<organism evidence="1 2">
    <name type="scientific">Dyella caseinilytica</name>
    <dbReference type="NCBI Taxonomy" id="1849581"/>
    <lineage>
        <taxon>Bacteria</taxon>
        <taxon>Pseudomonadati</taxon>
        <taxon>Pseudomonadota</taxon>
        <taxon>Gammaproteobacteria</taxon>
        <taxon>Lysobacterales</taxon>
        <taxon>Rhodanobacteraceae</taxon>
        <taxon>Dyella</taxon>
    </lineage>
</organism>
<dbReference type="SUPFAM" id="SSF56281">
    <property type="entry name" value="Metallo-hydrolase/oxidoreductase"/>
    <property type="match status" value="1"/>
</dbReference>
<evidence type="ECO:0000313" key="1">
    <source>
        <dbReference type="EMBL" id="QRN53575.1"/>
    </source>
</evidence>
<protein>
    <recommendedName>
        <fullName evidence="3">MBL fold metallo-hydrolase</fullName>
    </recommendedName>
</protein>
<gene>
    <name evidence="1" type="ORF">ISN74_19570</name>
</gene>
<dbReference type="RefSeq" id="WP_188795594.1">
    <property type="nucleotide sequence ID" value="NZ_BMIZ01000001.1"/>
</dbReference>
<keyword evidence="2" id="KW-1185">Reference proteome</keyword>
<dbReference type="Proteomes" id="UP000663181">
    <property type="component" value="Chromosome"/>
</dbReference>
<dbReference type="InterPro" id="IPR036866">
    <property type="entry name" value="RibonucZ/Hydroxyglut_hydro"/>
</dbReference>
<sequence>MTIAALETRDRYWEREVFPHTDLCELTQNLWVVQGEFPAAKLPRNMVVYRYAKRSLLLHSVVALNEQAMSKLEALGEPSVMVIPHWDHWAHVAAYKRRYPKMDVVCPQASIAGISKHVHVDYSSEEYFPRHGVKYYVPPGINPVEGVLEVSVDENKVAVIMNDLITNVPHQPGLYGLLLRLTRSTGRPRVIFFVRRSLRVRRTLVKKYIESLVGREEITVVTTSHGDCLVKNIAQTLATVAQDL</sequence>
<evidence type="ECO:0008006" key="3">
    <source>
        <dbReference type="Google" id="ProtNLM"/>
    </source>
</evidence>